<keyword evidence="6 10" id="KW-0326">Glycosidase</keyword>
<evidence type="ECO:0000313" key="13">
    <source>
        <dbReference type="EMBL" id="RKP36281.1"/>
    </source>
</evidence>
<evidence type="ECO:0000256" key="8">
    <source>
        <dbReference type="ARBA" id="ARBA00036824"/>
    </source>
</evidence>
<evidence type="ECO:0000313" key="14">
    <source>
        <dbReference type="Proteomes" id="UP000268162"/>
    </source>
</evidence>
<accession>A0A4P9ZTV6</accession>
<comment type="catalytic activity">
    <reaction evidence="8">
        <text>Successive hydrolysis of beta-D-glucose units from the non-reducing ends of (1-&gt;3)-beta-D-glucans, releasing alpha-glucose.</text>
        <dbReference type="EC" id="3.2.1.58"/>
    </reaction>
</comment>
<dbReference type="GO" id="GO:0009251">
    <property type="term" value="P:glucan catabolic process"/>
    <property type="evidence" value="ECO:0007669"/>
    <property type="project" value="TreeGrafter"/>
</dbReference>
<dbReference type="InterPro" id="IPR017853">
    <property type="entry name" value="GH"/>
</dbReference>
<dbReference type="FunFam" id="3.20.20.80:FF:000033">
    <property type="entry name" value="Glucan 1,3-beta-glucosidase A"/>
    <property type="match status" value="1"/>
</dbReference>
<reference evidence="14" key="1">
    <citation type="journal article" date="2018" name="Nat. Microbiol.">
        <title>Leveraging single-cell genomics to expand the fungal tree of life.</title>
        <authorList>
            <person name="Ahrendt S.R."/>
            <person name="Quandt C.A."/>
            <person name="Ciobanu D."/>
            <person name="Clum A."/>
            <person name="Salamov A."/>
            <person name="Andreopoulos B."/>
            <person name="Cheng J.F."/>
            <person name="Woyke T."/>
            <person name="Pelin A."/>
            <person name="Henrissat B."/>
            <person name="Reynolds N.K."/>
            <person name="Benny G.L."/>
            <person name="Smith M.E."/>
            <person name="James T.Y."/>
            <person name="Grigoriev I.V."/>
        </authorList>
    </citation>
    <scope>NUCLEOTIDE SEQUENCE [LARGE SCALE GENOMIC DNA]</scope>
    <source>
        <strain evidence="14">RSA 468</strain>
    </source>
</reference>
<dbReference type="InterPro" id="IPR001547">
    <property type="entry name" value="Glyco_hydro_5"/>
</dbReference>
<dbReference type="GO" id="GO:0071555">
    <property type="term" value="P:cell wall organization"/>
    <property type="evidence" value="ECO:0007669"/>
    <property type="project" value="UniProtKB-KW"/>
</dbReference>
<dbReference type="AlphaFoldDB" id="A0A4P9ZTV6"/>
<evidence type="ECO:0000256" key="4">
    <source>
        <dbReference type="ARBA" id="ARBA00022729"/>
    </source>
</evidence>
<evidence type="ECO:0000256" key="7">
    <source>
        <dbReference type="ARBA" id="ARBA00023316"/>
    </source>
</evidence>
<dbReference type="InterPro" id="IPR050386">
    <property type="entry name" value="Glycosyl_hydrolase_5"/>
</dbReference>
<name>A0A4P9ZTV6_9FUNG</name>
<dbReference type="Pfam" id="PF00150">
    <property type="entry name" value="Cellulase"/>
    <property type="match status" value="1"/>
</dbReference>
<keyword evidence="4 11" id="KW-0732">Signal</keyword>
<dbReference type="STRING" id="215637.A0A4P9ZTV6"/>
<feature type="signal peptide" evidence="11">
    <location>
        <begin position="1"/>
        <end position="23"/>
    </location>
</feature>
<evidence type="ECO:0000256" key="9">
    <source>
        <dbReference type="ARBA" id="ARBA00038929"/>
    </source>
</evidence>
<dbReference type="OrthoDB" id="62120at2759"/>
<keyword evidence="3" id="KW-0964">Secreted</keyword>
<organism evidence="13 14">
    <name type="scientific">Dimargaris cristalligena</name>
    <dbReference type="NCBI Taxonomy" id="215637"/>
    <lineage>
        <taxon>Eukaryota</taxon>
        <taxon>Fungi</taxon>
        <taxon>Fungi incertae sedis</taxon>
        <taxon>Zoopagomycota</taxon>
        <taxon>Kickxellomycotina</taxon>
        <taxon>Dimargaritomycetes</taxon>
        <taxon>Dimargaritales</taxon>
        <taxon>Dimargaritaceae</taxon>
        <taxon>Dimargaris</taxon>
    </lineage>
</organism>
<evidence type="ECO:0000256" key="1">
    <source>
        <dbReference type="ARBA" id="ARBA00004613"/>
    </source>
</evidence>
<proteinExistence type="inferred from homology"/>
<gene>
    <name evidence="13" type="ORF">BJ085DRAFT_34731</name>
</gene>
<dbReference type="PANTHER" id="PTHR31297:SF1">
    <property type="entry name" value="GLUCAN 1,3-BETA-GLUCOSIDASE I_II-RELATED"/>
    <property type="match status" value="1"/>
</dbReference>
<dbReference type="GO" id="GO:0009986">
    <property type="term" value="C:cell surface"/>
    <property type="evidence" value="ECO:0007669"/>
    <property type="project" value="TreeGrafter"/>
</dbReference>
<dbReference type="PANTHER" id="PTHR31297">
    <property type="entry name" value="GLUCAN ENDO-1,6-BETA-GLUCOSIDASE B"/>
    <property type="match status" value="1"/>
</dbReference>
<keyword evidence="14" id="KW-1185">Reference proteome</keyword>
<feature type="domain" description="Glycoside hydrolase family 5" evidence="12">
    <location>
        <begin position="86"/>
        <end position="323"/>
    </location>
</feature>
<comment type="subcellular location">
    <subcellularLocation>
        <location evidence="1">Secreted</location>
    </subcellularLocation>
</comment>
<dbReference type="GO" id="GO:0005576">
    <property type="term" value="C:extracellular region"/>
    <property type="evidence" value="ECO:0007669"/>
    <property type="project" value="UniProtKB-SubCell"/>
</dbReference>
<evidence type="ECO:0000256" key="10">
    <source>
        <dbReference type="RuleBase" id="RU361153"/>
    </source>
</evidence>
<dbReference type="EMBL" id="ML002683">
    <property type="protein sequence ID" value="RKP36281.1"/>
    <property type="molecule type" value="Genomic_DNA"/>
</dbReference>
<dbReference type="Proteomes" id="UP000268162">
    <property type="component" value="Unassembled WGS sequence"/>
</dbReference>
<evidence type="ECO:0000256" key="3">
    <source>
        <dbReference type="ARBA" id="ARBA00022525"/>
    </source>
</evidence>
<evidence type="ECO:0000259" key="12">
    <source>
        <dbReference type="Pfam" id="PF00150"/>
    </source>
</evidence>
<keyword evidence="5 10" id="KW-0378">Hydrolase</keyword>
<dbReference type="Gene3D" id="3.20.20.80">
    <property type="entry name" value="Glycosidases"/>
    <property type="match status" value="1"/>
</dbReference>
<protein>
    <recommendedName>
        <fullName evidence="9">glucan 1,3-beta-glucosidase</fullName>
        <ecNumber evidence="9">3.2.1.58</ecNumber>
    </recommendedName>
</protein>
<evidence type="ECO:0000256" key="5">
    <source>
        <dbReference type="ARBA" id="ARBA00022801"/>
    </source>
</evidence>
<evidence type="ECO:0000256" key="11">
    <source>
        <dbReference type="SAM" id="SignalP"/>
    </source>
</evidence>
<keyword evidence="7" id="KW-0961">Cell wall biogenesis/degradation</keyword>
<dbReference type="SUPFAM" id="SSF51445">
    <property type="entry name" value="(Trans)glycosidases"/>
    <property type="match status" value="1"/>
</dbReference>
<evidence type="ECO:0000256" key="6">
    <source>
        <dbReference type="ARBA" id="ARBA00023295"/>
    </source>
</evidence>
<dbReference type="EC" id="3.2.1.58" evidence="9"/>
<dbReference type="GO" id="GO:0004338">
    <property type="term" value="F:glucan exo-1,3-beta-glucosidase activity"/>
    <property type="evidence" value="ECO:0007669"/>
    <property type="project" value="UniProtKB-EC"/>
</dbReference>
<sequence length="422" mass="48266">MLHFSRSVTLLAVTLAISGHVFAVSVHEAPPFDYQTNKIRGVNLGGWLVLEPWITPSLFTQFDKKPVSQQGVDEYTFCKYLGKEEANRQLRTHWDSWVTEEDIRKLASYNINHLRIPVGHWALDIAADEPYVSGAFAYMVKAVGWAKRYNLKVIIDVHGQPGSQNGFDNSGIRGDVNWQKKEENLRRSLSVVKRLAAFFSHPQFHNVVTMIQPVNEPANWALDKTKIRQFYDQAQTAITSTNADFKMDIHDAFLPLAEWTSLRNPNWNRTFLDTHIYHVFDVALQTKSEEQHIDLACTHKREVATSQANLPTMVGEWSLATNDCTKWLNGYGRGARFNGTYITTAPVCPSCSCIGDADYANFSTHYKQWLRRFAETQMDAYEAGSGWIFWNFKAEQSPQWDYMLGVEQGWIPIDHSKRTSTC</sequence>
<comment type="similarity">
    <text evidence="2 10">Belongs to the glycosyl hydrolase 5 (cellulase A) family.</text>
</comment>
<evidence type="ECO:0000256" key="2">
    <source>
        <dbReference type="ARBA" id="ARBA00005641"/>
    </source>
</evidence>
<feature type="chain" id="PRO_5020330883" description="glucan 1,3-beta-glucosidase" evidence="11">
    <location>
        <begin position="24"/>
        <end position="422"/>
    </location>
</feature>